<evidence type="ECO:0000256" key="10">
    <source>
        <dbReference type="ARBA" id="ARBA00042520"/>
    </source>
</evidence>
<dbReference type="SMART" id="SM00855">
    <property type="entry name" value="PGAM"/>
    <property type="match status" value="1"/>
</dbReference>
<dbReference type="SUPFAM" id="SSF53254">
    <property type="entry name" value="Phosphoglycerate mutase-like"/>
    <property type="match status" value="1"/>
</dbReference>
<comment type="subcellular location">
    <subcellularLocation>
        <location evidence="1">Mitochondrion outer membrane</location>
    </subcellularLocation>
</comment>
<protein>
    <recommendedName>
        <fullName evidence="8">Serine/threonine-protein phosphatase PGAM5, mitochondrial</fullName>
        <ecNumber evidence="3">3.1.3.16</ecNumber>
    </recommendedName>
    <alternativeName>
        <fullName evidence="10">Phosphoglycerate mutase family member 5 homolog</fullName>
    </alternativeName>
    <alternativeName>
        <fullName evidence="9">Serine/threonine-protein phosphatase Pgam5, mitochondrial</fullName>
    </alternativeName>
</protein>
<evidence type="ECO:0000256" key="13">
    <source>
        <dbReference type="PIRSR" id="PIRSR613078-2"/>
    </source>
</evidence>
<keyword evidence="15" id="KW-1185">Reference proteome</keyword>
<keyword evidence="4" id="KW-0496">Mitochondrion</keyword>
<keyword evidence="4" id="KW-0472">Membrane</keyword>
<dbReference type="AlphaFoldDB" id="A0AA38HJT9"/>
<comment type="similarity">
    <text evidence="2">Belongs to the phosphoglycerate mutase family. BPG-dependent PGAM subfamily.</text>
</comment>
<dbReference type="GO" id="GO:0004722">
    <property type="term" value="F:protein serine/threonine phosphatase activity"/>
    <property type="evidence" value="ECO:0007669"/>
    <property type="project" value="UniProtKB-EC"/>
</dbReference>
<dbReference type="InterPro" id="IPR029033">
    <property type="entry name" value="His_PPase_superfam"/>
</dbReference>
<evidence type="ECO:0000256" key="5">
    <source>
        <dbReference type="ARBA" id="ARBA00022801"/>
    </source>
</evidence>
<dbReference type="Proteomes" id="UP001168821">
    <property type="component" value="Unassembled WGS sequence"/>
</dbReference>
<dbReference type="EMBL" id="JALNTZ010000417">
    <property type="protein sequence ID" value="KAJ3634500.1"/>
    <property type="molecule type" value="Genomic_DNA"/>
</dbReference>
<dbReference type="InterPro" id="IPR013078">
    <property type="entry name" value="His_Pase_superF_clade-1"/>
</dbReference>
<sequence length="254" mass="29298">MVPARNKLSLGLALSIGASVAGALVLFLGHSYFSKWDYNWDKKNEHYEKSKLKGHRINKNVTRSIYLVRHGQYYQDRKDLKLSEKGIQQAKLTGQALRRLPFHFDRVYCSSLTRAKETCNIILKELCYFDERDVNYSDLFCEGFPVEPEPSPSAMLCDQSEYFVEGARLEAAFRRLFRRPSPDQQETVNELLVAHGNVIRFMVCRALQLPPEMWLRLAISNCAVTRIDIAKSGRVTLRFLGEIGHLDHQLHSYN</sequence>
<evidence type="ECO:0000313" key="15">
    <source>
        <dbReference type="Proteomes" id="UP001168821"/>
    </source>
</evidence>
<gene>
    <name evidence="14" type="ORF">Zmor_016420</name>
</gene>
<evidence type="ECO:0000256" key="4">
    <source>
        <dbReference type="ARBA" id="ARBA00022787"/>
    </source>
</evidence>
<keyword evidence="5" id="KW-0378">Hydrolase</keyword>
<dbReference type="CDD" id="cd07067">
    <property type="entry name" value="HP_PGM_like"/>
    <property type="match status" value="1"/>
</dbReference>
<feature type="binding site" evidence="13">
    <location>
        <position position="114"/>
    </location>
    <ligand>
        <name>substrate</name>
    </ligand>
</feature>
<evidence type="ECO:0000256" key="3">
    <source>
        <dbReference type="ARBA" id="ARBA00013081"/>
    </source>
</evidence>
<comment type="subunit">
    <text evidence="7">Interacts with Pk92B/ASK1.</text>
</comment>
<proteinExistence type="inferred from homology"/>
<evidence type="ECO:0000313" key="14">
    <source>
        <dbReference type="EMBL" id="KAJ3634500.1"/>
    </source>
</evidence>
<comment type="function">
    <text evidence="6">Displays phosphatase activity for serine/threonine residues, and dephosphorylates and activates Pk92B kinase. Has apparently no phosphoglycerate mutase activity.</text>
</comment>
<evidence type="ECO:0000256" key="8">
    <source>
        <dbReference type="ARBA" id="ARBA00039765"/>
    </source>
</evidence>
<evidence type="ECO:0000256" key="7">
    <source>
        <dbReference type="ARBA" id="ARBA00038605"/>
    </source>
</evidence>
<dbReference type="PANTHER" id="PTHR20935:SF0">
    <property type="entry name" value="SERINE_THREONINE-PROTEIN PHOSPHATASE PGAM5, MITOCHONDRIAL"/>
    <property type="match status" value="1"/>
</dbReference>
<dbReference type="PANTHER" id="PTHR20935">
    <property type="entry name" value="PHOSPHOGLYCERATE MUTASE-RELATED"/>
    <property type="match status" value="1"/>
</dbReference>
<evidence type="ECO:0000256" key="12">
    <source>
        <dbReference type="ARBA" id="ARBA00048336"/>
    </source>
</evidence>
<comment type="catalytic activity">
    <reaction evidence="12">
        <text>O-phospho-L-threonyl-[protein] + H2O = L-threonyl-[protein] + phosphate</text>
        <dbReference type="Rhea" id="RHEA:47004"/>
        <dbReference type="Rhea" id="RHEA-COMP:11060"/>
        <dbReference type="Rhea" id="RHEA-COMP:11605"/>
        <dbReference type="ChEBI" id="CHEBI:15377"/>
        <dbReference type="ChEBI" id="CHEBI:30013"/>
        <dbReference type="ChEBI" id="CHEBI:43474"/>
        <dbReference type="ChEBI" id="CHEBI:61977"/>
        <dbReference type="EC" id="3.1.3.16"/>
    </reaction>
</comment>
<dbReference type="GO" id="GO:0005741">
    <property type="term" value="C:mitochondrial outer membrane"/>
    <property type="evidence" value="ECO:0007669"/>
    <property type="project" value="UniProtKB-SubCell"/>
</dbReference>
<evidence type="ECO:0000256" key="9">
    <source>
        <dbReference type="ARBA" id="ARBA00040722"/>
    </source>
</evidence>
<comment type="caution">
    <text evidence="14">The sequence shown here is derived from an EMBL/GenBank/DDBJ whole genome shotgun (WGS) entry which is preliminary data.</text>
</comment>
<accession>A0AA38HJT9</accession>
<dbReference type="GO" id="GO:0090141">
    <property type="term" value="P:positive regulation of mitochondrial fission"/>
    <property type="evidence" value="ECO:0007669"/>
    <property type="project" value="TreeGrafter"/>
</dbReference>
<evidence type="ECO:0000256" key="1">
    <source>
        <dbReference type="ARBA" id="ARBA00004294"/>
    </source>
</evidence>
<dbReference type="EC" id="3.1.3.16" evidence="3"/>
<dbReference type="Pfam" id="PF00300">
    <property type="entry name" value="His_Phos_1"/>
    <property type="match status" value="2"/>
</dbReference>
<reference evidence="14" key="1">
    <citation type="journal article" date="2023" name="G3 (Bethesda)">
        <title>Whole genome assemblies of Zophobas morio and Tenebrio molitor.</title>
        <authorList>
            <person name="Kaur S."/>
            <person name="Stinson S.A."/>
            <person name="diCenzo G.C."/>
        </authorList>
    </citation>
    <scope>NUCLEOTIDE SEQUENCE</scope>
    <source>
        <strain evidence="14">QUZm001</strain>
    </source>
</reference>
<comment type="catalytic activity">
    <reaction evidence="11">
        <text>O-phospho-L-seryl-[protein] + H2O = L-seryl-[protein] + phosphate</text>
        <dbReference type="Rhea" id="RHEA:20629"/>
        <dbReference type="Rhea" id="RHEA-COMP:9863"/>
        <dbReference type="Rhea" id="RHEA-COMP:11604"/>
        <dbReference type="ChEBI" id="CHEBI:15377"/>
        <dbReference type="ChEBI" id="CHEBI:29999"/>
        <dbReference type="ChEBI" id="CHEBI:43474"/>
        <dbReference type="ChEBI" id="CHEBI:83421"/>
        <dbReference type="EC" id="3.1.3.16"/>
    </reaction>
</comment>
<name>A0AA38HJT9_9CUCU</name>
<organism evidence="14 15">
    <name type="scientific">Zophobas morio</name>
    <dbReference type="NCBI Taxonomy" id="2755281"/>
    <lineage>
        <taxon>Eukaryota</taxon>
        <taxon>Metazoa</taxon>
        <taxon>Ecdysozoa</taxon>
        <taxon>Arthropoda</taxon>
        <taxon>Hexapoda</taxon>
        <taxon>Insecta</taxon>
        <taxon>Pterygota</taxon>
        <taxon>Neoptera</taxon>
        <taxon>Endopterygota</taxon>
        <taxon>Coleoptera</taxon>
        <taxon>Polyphaga</taxon>
        <taxon>Cucujiformia</taxon>
        <taxon>Tenebrionidae</taxon>
        <taxon>Zophobas</taxon>
    </lineage>
</organism>
<evidence type="ECO:0000256" key="11">
    <source>
        <dbReference type="ARBA" id="ARBA00047761"/>
    </source>
</evidence>
<evidence type="ECO:0000256" key="6">
    <source>
        <dbReference type="ARBA" id="ARBA00037234"/>
    </source>
</evidence>
<evidence type="ECO:0000256" key="2">
    <source>
        <dbReference type="ARBA" id="ARBA00006717"/>
    </source>
</evidence>
<keyword evidence="4" id="KW-1000">Mitochondrion outer membrane</keyword>
<dbReference type="Gene3D" id="3.40.50.1240">
    <property type="entry name" value="Phosphoglycerate mutase-like"/>
    <property type="match status" value="1"/>
</dbReference>
<dbReference type="InterPro" id="IPR051021">
    <property type="entry name" value="Mito_Ser/Thr_phosphatase"/>
</dbReference>